<dbReference type="GO" id="GO:0005615">
    <property type="term" value="C:extracellular space"/>
    <property type="evidence" value="ECO:0007669"/>
    <property type="project" value="TreeGrafter"/>
</dbReference>
<keyword evidence="2" id="KW-1185">Reference proteome</keyword>
<dbReference type="PANTHER" id="PTHR10974:SF75">
    <property type="entry name" value="SULFATASE DOMAIN-CONTAINING PROTEIN"/>
    <property type="match status" value="1"/>
</dbReference>
<dbReference type="AlphaFoldDB" id="A0AAV5U7S3"/>
<sequence>RTLPIPFQFCICELNKTKSEDQIYNEEIGRHTVKLLNFKLNQLNIENSCEQFTFKKTTEIKRIDKTNGLTEIDFATNECGAEYKTIVRARIDNNLLNVSLVANDFTRTNSYGSSGDCMSRRPNLRPLCCCKS</sequence>
<evidence type="ECO:0008006" key="3">
    <source>
        <dbReference type="Google" id="ProtNLM"/>
    </source>
</evidence>
<feature type="non-terminal residue" evidence="1">
    <location>
        <position position="132"/>
    </location>
</feature>
<dbReference type="Proteomes" id="UP001432027">
    <property type="component" value="Unassembled WGS sequence"/>
</dbReference>
<dbReference type="PANTHER" id="PTHR10974">
    <property type="entry name" value="FI08016P-RELATED"/>
    <property type="match status" value="1"/>
</dbReference>
<feature type="non-terminal residue" evidence="1">
    <location>
        <position position="1"/>
    </location>
</feature>
<dbReference type="InterPro" id="IPR004245">
    <property type="entry name" value="DUF229"/>
</dbReference>
<organism evidence="1 2">
    <name type="scientific">Pristionchus entomophagus</name>
    <dbReference type="NCBI Taxonomy" id="358040"/>
    <lineage>
        <taxon>Eukaryota</taxon>
        <taxon>Metazoa</taxon>
        <taxon>Ecdysozoa</taxon>
        <taxon>Nematoda</taxon>
        <taxon>Chromadorea</taxon>
        <taxon>Rhabditida</taxon>
        <taxon>Rhabditina</taxon>
        <taxon>Diplogasteromorpha</taxon>
        <taxon>Diplogasteroidea</taxon>
        <taxon>Neodiplogasteridae</taxon>
        <taxon>Pristionchus</taxon>
    </lineage>
</organism>
<evidence type="ECO:0000313" key="2">
    <source>
        <dbReference type="Proteomes" id="UP001432027"/>
    </source>
</evidence>
<accession>A0AAV5U7S3</accession>
<gene>
    <name evidence="1" type="ORF">PENTCL1PPCAC_25115</name>
</gene>
<protein>
    <recommendedName>
        <fullName evidence="3">Lipocalin/cytosolic fatty-acid binding domain-containing protein</fullName>
    </recommendedName>
</protein>
<dbReference type="EMBL" id="BTSX01000006">
    <property type="protein sequence ID" value="GMT02941.1"/>
    <property type="molecule type" value="Genomic_DNA"/>
</dbReference>
<reference evidence="1" key="1">
    <citation type="submission" date="2023-10" db="EMBL/GenBank/DDBJ databases">
        <title>Genome assembly of Pristionchus species.</title>
        <authorList>
            <person name="Yoshida K."/>
            <person name="Sommer R.J."/>
        </authorList>
    </citation>
    <scope>NUCLEOTIDE SEQUENCE</scope>
    <source>
        <strain evidence="1">RS0144</strain>
    </source>
</reference>
<name>A0AAV5U7S3_9BILA</name>
<comment type="caution">
    <text evidence="1">The sequence shown here is derived from an EMBL/GenBank/DDBJ whole genome shotgun (WGS) entry which is preliminary data.</text>
</comment>
<proteinExistence type="predicted"/>
<evidence type="ECO:0000313" key="1">
    <source>
        <dbReference type="EMBL" id="GMT02941.1"/>
    </source>
</evidence>